<protein>
    <submittedName>
        <fullName evidence="1">Uncharacterized protein</fullName>
    </submittedName>
</protein>
<dbReference type="OrthoDB" id="6932368at2759"/>
<dbReference type="EMBL" id="BMAW01097683">
    <property type="protein sequence ID" value="GFS80995.1"/>
    <property type="molecule type" value="Genomic_DNA"/>
</dbReference>
<proteinExistence type="predicted"/>
<comment type="caution">
    <text evidence="1">The sequence shown here is derived from an EMBL/GenBank/DDBJ whole genome shotgun (WGS) entry which is preliminary data.</text>
</comment>
<name>A0A8X6MW86_NEPPI</name>
<organism evidence="1 2">
    <name type="scientific">Nephila pilipes</name>
    <name type="common">Giant wood spider</name>
    <name type="synonym">Nephila maculata</name>
    <dbReference type="NCBI Taxonomy" id="299642"/>
    <lineage>
        <taxon>Eukaryota</taxon>
        <taxon>Metazoa</taxon>
        <taxon>Ecdysozoa</taxon>
        <taxon>Arthropoda</taxon>
        <taxon>Chelicerata</taxon>
        <taxon>Arachnida</taxon>
        <taxon>Araneae</taxon>
        <taxon>Araneomorphae</taxon>
        <taxon>Entelegynae</taxon>
        <taxon>Araneoidea</taxon>
        <taxon>Nephilidae</taxon>
        <taxon>Nephila</taxon>
    </lineage>
</organism>
<accession>A0A8X6MW86</accession>
<keyword evidence="2" id="KW-1185">Reference proteome</keyword>
<dbReference type="Proteomes" id="UP000887013">
    <property type="component" value="Unassembled WGS sequence"/>
</dbReference>
<reference evidence="1" key="1">
    <citation type="submission" date="2020-08" db="EMBL/GenBank/DDBJ databases">
        <title>Multicomponent nature underlies the extraordinary mechanical properties of spider dragline silk.</title>
        <authorList>
            <person name="Kono N."/>
            <person name="Nakamura H."/>
            <person name="Mori M."/>
            <person name="Yoshida Y."/>
            <person name="Ohtoshi R."/>
            <person name="Malay A.D."/>
            <person name="Moran D.A.P."/>
            <person name="Tomita M."/>
            <person name="Numata K."/>
            <person name="Arakawa K."/>
        </authorList>
    </citation>
    <scope>NUCLEOTIDE SEQUENCE</scope>
</reference>
<evidence type="ECO:0000313" key="2">
    <source>
        <dbReference type="Proteomes" id="UP000887013"/>
    </source>
</evidence>
<gene>
    <name evidence="1" type="ORF">NPIL_11711</name>
</gene>
<evidence type="ECO:0000313" key="1">
    <source>
        <dbReference type="EMBL" id="GFS80995.1"/>
    </source>
</evidence>
<dbReference type="AlphaFoldDB" id="A0A8X6MW86"/>
<sequence length="108" mass="12496">MISQQDRVVQDGTVKSIFVDGIKITHRNSQFHQLLAEFPQLTKTSITIRHIKHYVEHCIGTTDPLVFAKPRLFRLQCNNGDLMDENLLFSSQKDSFLHIDVIDFKLIT</sequence>